<evidence type="ECO:0000313" key="2">
    <source>
        <dbReference type="Proteomes" id="UP000216063"/>
    </source>
</evidence>
<gene>
    <name evidence="1" type="ORF">CG716_10000</name>
</gene>
<comment type="caution">
    <text evidence="1">The sequence shown here is derived from an EMBL/GenBank/DDBJ whole genome shotgun (WGS) entry which is preliminary data.</text>
</comment>
<dbReference type="AlphaFoldDB" id="A0A255DMG7"/>
<name>A0A255DMG7_9MYCO</name>
<keyword evidence="2" id="KW-1185">Reference proteome</keyword>
<evidence type="ECO:0000313" key="1">
    <source>
        <dbReference type="EMBL" id="OYN80444.1"/>
    </source>
</evidence>
<protein>
    <recommendedName>
        <fullName evidence="3">Antitoxin Xre/MbcA/ParS-like toxin-binding domain-containing protein</fullName>
    </recommendedName>
</protein>
<dbReference type="RefSeq" id="WP_094478944.1">
    <property type="nucleotide sequence ID" value="NZ_NOZR01000006.1"/>
</dbReference>
<reference evidence="1 2" key="1">
    <citation type="submission" date="2017-07" db="EMBL/GenBank/DDBJ databases">
        <title>The new phylogeny of genus Mycobacterium.</title>
        <authorList>
            <person name="Tortoli E."/>
            <person name="Trovato A."/>
            <person name="Cirillo D.M."/>
        </authorList>
    </citation>
    <scope>NUCLEOTIDE SEQUENCE [LARGE SCALE GENOMIC DNA]</scope>
    <source>
        <strain evidence="1 2">ATCC 33027</strain>
    </source>
</reference>
<proteinExistence type="predicted"/>
<dbReference type="EMBL" id="NOZR01000006">
    <property type="protein sequence ID" value="OYN80444.1"/>
    <property type="molecule type" value="Genomic_DNA"/>
</dbReference>
<evidence type="ECO:0008006" key="3">
    <source>
        <dbReference type="Google" id="ProtNLM"/>
    </source>
</evidence>
<dbReference type="OrthoDB" id="5186344at2"/>
<organism evidence="1 2">
    <name type="scientific">Mycolicibacterium sphagni</name>
    <dbReference type="NCBI Taxonomy" id="1786"/>
    <lineage>
        <taxon>Bacteria</taxon>
        <taxon>Bacillati</taxon>
        <taxon>Actinomycetota</taxon>
        <taxon>Actinomycetes</taxon>
        <taxon>Mycobacteriales</taxon>
        <taxon>Mycobacteriaceae</taxon>
        <taxon>Mycolicibacterium</taxon>
    </lineage>
</organism>
<dbReference type="Proteomes" id="UP000216063">
    <property type="component" value="Unassembled WGS sequence"/>
</dbReference>
<accession>A0A255DMG7</accession>
<sequence>MSQLAERYYDHCECGHIRWQHVAKTCRALDSYNIPCSCNGFEPQIHECVEAPHDIVKALGEVYKPDGILSWLRSRNRNLQNYTPLELLGNGSEDRVRAEVERLVGGAW</sequence>